<dbReference type="Pfam" id="PF00026">
    <property type="entry name" value="Asp"/>
    <property type="match status" value="2"/>
</dbReference>
<evidence type="ECO:0000313" key="6">
    <source>
        <dbReference type="Proteomes" id="UP001221142"/>
    </source>
</evidence>
<accession>A0AAD7BW80</accession>
<dbReference type="PROSITE" id="PS51767">
    <property type="entry name" value="PEPTIDASE_A1"/>
    <property type="match status" value="1"/>
</dbReference>
<dbReference type="InterPro" id="IPR001461">
    <property type="entry name" value="Aspartic_peptidase_A1"/>
</dbReference>
<keyword evidence="2" id="KW-1015">Disulfide bond</keyword>
<dbReference type="EMBL" id="JARKIF010000009">
    <property type="protein sequence ID" value="KAJ7631160.1"/>
    <property type="molecule type" value="Genomic_DNA"/>
</dbReference>
<feature type="chain" id="PRO_5042286979" evidence="3">
    <location>
        <begin position="16"/>
        <end position="413"/>
    </location>
</feature>
<keyword evidence="5" id="KW-0378">Hydrolase</keyword>
<feature type="disulfide bond" evidence="2">
    <location>
        <begin position="157"/>
        <end position="162"/>
    </location>
</feature>
<dbReference type="InterPro" id="IPR021109">
    <property type="entry name" value="Peptidase_aspartic_dom_sf"/>
</dbReference>
<dbReference type="Proteomes" id="UP001221142">
    <property type="component" value="Unassembled WGS sequence"/>
</dbReference>
<keyword evidence="5" id="KW-0645">Protease</keyword>
<organism evidence="5 6">
    <name type="scientific">Roridomyces roridus</name>
    <dbReference type="NCBI Taxonomy" id="1738132"/>
    <lineage>
        <taxon>Eukaryota</taxon>
        <taxon>Fungi</taxon>
        <taxon>Dikarya</taxon>
        <taxon>Basidiomycota</taxon>
        <taxon>Agaricomycotina</taxon>
        <taxon>Agaricomycetes</taxon>
        <taxon>Agaricomycetidae</taxon>
        <taxon>Agaricales</taxon>
        <taxon>Marasmiineae</taxon>
        <taxon>Mycenaceae</taxon>
        <taxon>Roridomyces</taxon>
    </lineage>
</organism>
<name>A0AAD7BW80_9AGAR</name>
<evidence type="ECO:0000256" key="1">
    <source>
        <dbReference type="ARBA" id="ARBA00007447"/>
    </source>
</evidence>
<comment type="caution">
    <text evidence="5">The sequence shown here is derived from an EMBL/GenBank/DDBJ whole genome shotgun (WGS) entry which is preliminary data.</text>
</comment>
<gene>
    <name evidence="5" type="ORF">FB45DRAFT_867340</name>
</gene>
<keyword evidence="6" id="KW-1185">Reference proteome</keyword>
<dbReference type="InterPro" id="IPR033121">
    <property type="entry name" value="PEPTIDASE_A1"/>
</dbReference>
<protein>
    <submittedName>
        <fullName evidence="5">Acid protease</fullName>
    </submittedName>
</protein>
<proteinExistence type="inferred from homology"/>
<dbReference type="SUPFAM" id="SSF50630">
    <property type="entry name" value="Acid proteases"/>
    <property type="match status" value="1"/>
</dbReference>
<evidence type="ECO:0000259" key="4">
    <source>
        <dbReference type="PROSITE" id="PS51767"/>
    </source>
</evidence>
<feature type="domain" description="Peptidase A1" evidence="4">
    <location>
        <begin position="119"/>
        <end position="413"/>
    </location>
</feature>
<dbReference type="CDD" id="cd05471">
    <property type="entry name" value="pepsin_like"/>
    <property type="match status" value="1"/>
</dbReference>
<dbReference type="PANTHER" id="PTHR47966:SF51">
    <property type="entry name" value="BETA-SITE APP-CLEAVING ENZYME, ISOFORM A-RELATED"/>
    <property type="match status" value="1"/>
</dbReference>
<dbReference type="GO" id="GO:0006508">
    <property type="term" value="P:proteolysis"/>
    <property type="evidence" value="ECO:0007669"/>
    <property type="project" value="UniProtKB-KW"/>
</dbReference>
<dbReference type="InterPro" id="IPR034164">
    <property type="entry name" value="Pepsin-like_dom"/>
</dbReference>
<keyword evidence="3" id="KW-0732">Signal</keyword>
<dbReference type="AlphaFoldDB" id="A0AAD7BW80"/>
<feature type="signal peptide" evidence="3">
    <location>
        <begin position="1"/>
        <end position="15"/>
    </location>
</feature>
<dbReference type="PANTHER" id="PTHR47966">
    <property type="entry name" value="BETA-SITE APP-CLEAVING ENZYME, ISOFORM A-RELATED"/>
    <property type="match status" value="1"/>
</dbReference>
<reference evidence="5" key="1">
    <citation type="submission" date="2023-03" db="EMBL/GenBank/DDBJ databases">
        <title>Massive genome expansion in bonnet fungi (Mycena s.s.) driven by repeated elements and novel gene families across ecological guilds.</title>
        <authorList>
            <consortium name="Lawrence Berkeley National Laboratory"/>
            <person name="Harder C.B."/>
            <person name="Miyauchi S."/>
            <person name="Viragh M."/>
            <person name="Kuo A."/>
            <person name="Thoen E."/>
            <person name="Andreopoulos B."/>
            <person name="Lu D."/>
            <person name="Skrede I."/>
            <person name="Drula E."/>
            <person name="Henrissat B."/>
            <person name="Morin E."/>
            <person name="Kohler A."/>
            <person name="Barry K."/>
            <person name="LaButti K."/>
            <person name="Morin E."/>
            <person name="Salamov A."/>
            <person name="Lipzen A."/>
            <person name="Mereny Z."/>
            <person name="Hegedus B."/>
            <person name="Baldrian P."/>
            <person name="Stursova M."/>
            <person name="Weitz H."/>
            <person name="Taylor A."/>
            <person name="Grigoriev I.V."/>
            <person name="Nagy L.G."/>
            <person name="Martin F."/>
            <person name="Kauserud H."/>
        </authorList>
    </citation>
    <scope>NUCLEOTIDE SEQUENCE</scope>
    <source>
        <strain evidence="5">9284</strain>
    </source>
</reference>
<evidence type="ECO:0000313" key="5">
    <source>
        <dbReference type="EMBL" id="KAJ7631160.1"/>
    </source>
</evidence>
<comment type="similarity">
    <text evidence="1">Belongs to the peptidase A1 family.</text>
</comment>
<dbReference type="GO" id="GO:0004190">
    <property type="term" value="F:aspartic-type endopeptidase activity"/>
    <property type="evidence" value="ECO:0007669"/>
    <property type="project" value="InterPro"/>
</dbReference>
<sequence>MQYFLLLSLILSAAAFPRAHHGIPALQKKSGTSIPLRSRSTLTAPDGVFDKSLAIAATVGTINKHRQNMINLEKNLGPAAFNLGAVIKPVATLPVHILEHLLKKRQAEALTDEDEDIEWAGNISIGPLLRTSSSISIVGSNFHSAGSSDLWVPSASCTSTVCASKKKYSAASSTTAAIKQGSTFSIEYGDGSTVSGTVYTDTVTVAGVKATTQTFSAVTTLSSDFTGNPADGILGLAFPSISNLASRPFFPTAFSQRAVPQNIFGFFLASNGSELYLGGTNSKLYSGSLEFHTINSTSGFWQVPGASVKGLQTVIDSGTTLIYGPPATVQEMCLTLPMRSTGAGADWNITAANFNLGLTAVGSSQCVGAIVGEDMGLGSNVWLLGDSRASFMKNVYTAFDFNSSAVGFAALRS</sequence>
<dbReference type="FunFam" id="2.40.70.10:FF:000008">
    <property type="entry name" value="Cathepsin D"/>
    <property type="match status" value="1"/>
</dbReference>
<dbReference type="Gene3D" id="2.40.70.10">
    <property type="entry name" value="Acid Proteases"/>
    <property type="match status" value="3"/>
</dbReference>
<evidence type="ECO:0000256" key="2">
    <source>
        <dbReference type="PIRSR" id="PIRSR601461-2"/>
    </source>
</evidence>
<evidence type="ECO:0000256" key="3">
    <source>
        <dbReference type="SAM" id="SignalP"/>
    </source>
</evidence>